<dbReference type="Pfam" id="PF21205">
    <property type="entry name" value="Rep3_C"/>
    <property type="match status" value="1"/>
</dbReference>
<name>A0A833PI14_ACIBZ</name>
<dbReference type="GO" id="GO:0006270">
    <property type="term" value="P:DNA replication initiation"/>
    <property type="evidence" value="ECO:0007669"/>
    <property type="project" value="InterPro"/>
</dbReference>
<keyword evidence="3" id="KW-0472">Membrane</keyword>
<organism evidence="5 6">
    <name type="scientific">Acinetobacter bereziniae</name>
    <name type="common">Acinetobacter genomosp. 10</name>
    <dbReference type="NCBI Taxonomy" id="106648"/>
    <lineage>
        <taxon>Bacteria</taxon>
        <taxon>Pseudomonadati</taxon>
        <taxon>Pseudomonadota</taxon>
        <taxon>Gammaproteobacteria</taxon>
        <taxon>Moraxellales</taxon>
        <taxon>Moraxellaceae</taxon>
        <taxon>Acinetobacter</taxon>
    </lineage>
</organism>
<feature type="domain" description="Initiator Rep protein WH1" evidence="4">
    <location>
        <begin position="64"/>
        <end position="171"/>
    </location>
</feature>
<comment type="similarity">
    <text evidence="1">Belongs to the initiator RepB protein family.</text>
</comment>
<dbReference type="SUPFAM" id="SSF46785">
    <property type="entry name" value="Winged helix' DNA-binding domain"/>
    <property type="match status" value="2"/>
</dbReference>
<comment type="caution">
    <text evidence="5">The sequence shown here is derived from an EMBL/GenBank/DDBJ whole genome shotgun (WGS) entry which is preliminary data.</text>
</comment>
<feature type="compositionally biased region" description="Basic and acidic residues" evidence="2">
    <location>
        <begin position="278"/>
        <end position="289"/>
    </location>
</feature>
<feature type="region of interest" description="Disordered" evidence="2">
    <location>
        <begin position="271"/>
        <end position="322"/>
    </location>
</feature>
<proteinExistence type="inferred from homology"/>
<keyword evidence="3" id="KW-0812">Transmembrane</keyword>
<accession>A0A833PI14</accession>
<dbReference type="InterPro" id="IPR036388">
    <property type="entry name" value="WH-like_DNA-bd_sf"/>
</dbReference>
<dbReference type="AlphaFoldDB" id="A0A833PI14"/>
<feature type="transmembrane region" description="Helical" evidence="3">
    <location>
        <begin position="36"/>
        <end position="55"/>
    </location>
</feature>
<keyword evidence="3" id="KW-1133">Transmembrane helix</keyword>
<dbReference type="GO" id="GO:0003887">
    <property type="term" value="F:DNA-directed DNA polymerase activity"/>
    <property type="evidence" value="ECO:0007669"/>
    <property type="project" value="InterPro"/>
</dbReference>
<evidence type="ECO:0000256" key="2">
    <source>
        <dbReference type="SAM" id="MobiDB-lite"/>
    </source>
</evidence>
<dbReference type="EMBL" id="WNDP01000003">
    <property type="protein sequence ID" value="KAF1028130.1"/>
    <property type="molecule type" value="Genomic_DNA"/>
</dbReference>
<sequence length="431" mass="49944">MTTNNNEALSKMVEIDHKNLVSMSNQAIENRILENYGAYGMKIVMIGVVGAYAIGKKNYDHRFFIKFSVDNFAKLIGREEKYAISIFKKTCSLLRSKEVVLQGYLDGEETEFVTGLLDTYAYSKNEKSLAVKFNSEFVPYFMEMSGNFTQYELSYALGLDKIESISFYCFIKMKIGKEFKNIIENKEYYFDIEEKILRQFFNVENSYTQQRDLKNKVLAKVAKEINENTDLIINFEVSQQSSFFTMTFKYKTDADKPKKISLEDFKLTKDKKTKPARKVNDKKKEEEKPTGQSETPPAQPKAKETDPNNVDGDKKAAGKPKSLSDILGQSKTLEVKKLTAEEIQNISSTYIKDHPQEYDYISWMVDKQIITFKKHPADFILYILTTYHSRFGGNTLEDYVRKEFSLKLQAYYEEYKNSEVAALSTLNMFYV</sequence>
<dbReference type="Pfam" id="PF01051">
    <property type="entry name" value="Rep3_N"/>
    <property type="match status" value="1"/>
</dbReference>
<dbReference type="InterPro" id="IPR000525">
    <property type="entry name" value="Initiator_Rep_WH1"/>
</dbReference>
<reference evidence="6" key="1">
    <citation type="journal article" date="2020" name="MBio">
        <title>Horizontal gene transfer to a defensive symbiont with a reduced genome amongst a multipartite beetle microbiome.</title>
        <authorList>
            <person name="Waterworth S.C."/>
            <person name="Florez L.V."/>
            <person name="Rees E.R."/>
            <person name="Hertweck C."/>
            <person name="Kaltenpoth M."/>
            <person name="Kwan J.C."/>
        </authorList>
    </citation>
    <scope>NUCLEOTIDE SEQUENCE [LARGE SCALE GENOMIC DNA]</scope>
</reference>
<evidence type="ECO:0000313" key="5">
    <source>
        <dbReference type="EMBL" id="KAF1028130.1"/>
    </source>
</evidence>
<dbReference type="Proteomes" id="UP000490535">
    <property type="component" value="Unassembled WGS sequence"/>
</dbReference>
<evidence type="ECO:0000256" key="1">
    <source>
        <dbReference type="ARBA" id="ARBA00038283"/>
    </source>
</evidence>
<dbReference type="InterPro" id="IPR036390">
    <property type="entry name" value="WH_DNA-bd_sf"/>
</dbReference>
<feature type="compositionally biased region" description="Basic and acidic residues" evidence="2">
    <location>
        <begin position="301"/>
        <end position="316"/>
    </location>
</feature>
<evidence type="ECO:0000313" key="6">
    <source>
        <dbReference type="Proteomes" id="UP000490535"/>
    </source>
</evidence>
<dbReference type="Gene3D" id="1.10.10.10">
    <property type="entry name" value="Winged helix-like DNA-binding domain superfamily/Winged helix DNA-binding domain"/>
    <property type="match status" value="2"/>
</dbReference>
<gene>
    <name evidence="5" type="ORF">GAK29_00226</name>
</gene>
<evidence type="ECO:0000256" key="3">
    <source>
        <dbReference type="SAM" id="Phobius"/>
    </source>
</evidence>
<protein>
    <recommendedName>
        <fullName evidence="4">Initiator Rep protein WH1 domain-containing protein</fullName>
    </recommendedName>
</protein>
<evidence type="ECO:0000259" key="4">
    <source>
        <dbReference type="Pfam" id="PF01051"/>
    </source>
</evidence>